<accession>A0A941D6L9</accession>
<keyword evidence="3" id="KW-1185">Reference proteome</keyword>
<dbReference type="InterPro" id="IPR013830">
    <property type="entry name" value="SGNH_hydro"/>
</dbReference>
<name>A0A941D6L9_9MICO</name>
<dbReference type="EMBL" id="JAGSNF010000001">
    <property type="protein sequence ID" value="MBR7741750.1"/>
    <property type="molecule type" value="Genomic_DNA"/>
</dbReference>
<feature type="domain" description="SGNH hydrolase-type esterase" evidence="1">
    <location>
        <begin position="176"/>
        <end position="369"/>
    </location>
</feature>
<evidence type="ECO:0000313" key="2">
    <source>
        <dbReference type="EMBL" id="MBR7741750.1"/>
    </source>
</evidence>
<dbReference type="SUPFAM" id="SSF52266">
    <property type="entry name" value="SGNH hydrolase"/>
    <property type="match status" value="1"/>
</dbReference>
<proteinExistence type="predicted"/>
<reference evidence="2" key="1">
    <citation type="submission" date="2021-04" db="EMBL/GenBank/DDBJ databases">
        <title>Phycicoccus avicenniae sp. nov., a novel endophytic actinomycetes isolated from branch of Avicennia mariana.</title>
        <authorList>
            <person name="Tuo L."/>
        </authorList>
    </citation>
    <scope>NUCLEOTIDE SEQUENCE</scope>
    <source>
        <strain evidence="2">BSK3Z-2</strain>
    </source>
</reference>
<protein>
    <submittedName>
        <fullName evidence="2">Lipase</fullName>
    </submittedName>
</protein>
<dbReference type="Gene3D" id="2.60.120.260">
    <property type="entry name" value="Galactose-binding domain-like"/>
    <property type="match status" value="1"/>
</dbReference>
<dbReference type="InterPro" id="IPR036514">
    <property type="entry name" value="SGNH_hydro_sf"/>
</dbReference>
<organism evidence="2 3">
    <name type="scientific">Phycicoccus avicenniae</name>
    <dbReference type="NCBI Taxonomy" id="2828860"/>
    <lineage>
        <taxon>Bacteria</taxon>
        <taxon>Bacillati</taxon>
        <taxon>Actinomycetota</taxon>
        <taxon>Actinomycetes</taxon>
        <taxon>Micrococcales</taxon>
        <taxon>Intrasporangiaceae</taxon>
        <taxon>Phycicoccus</taxon>
    </lineage>
</organism>
<dbReference type="Proteomes" id="UP000677016">
    <property type="component" value="Unassembled WGS sequence"/>
</dbReference>
<evidence type="ECO:0000313" key="3">
    <source>
        <dbReference type="Proteomes" id="UP000677016"/>
    </source>
</evidence>
<dbReference type="RefSeq" id="WP_211600881.1">
    <property type="nucleotide sequence ID" value="NZ_JAGSNF010000001.1"/>
</dbReference>
<gene>
    <name evidence="2" type="ORF">KC207_00375</name>
</gene>
<sequence length="386" mass="40419">MTSRTTNPVTPDLVHGAVDTDVDDTGRLTVHRLPAWARARGLDPQLATVEAMPAGVRLRFSTAATFVELDAHVTRRRFAGLEPAPAAAVEVLVDGRPHTAVVPTGGDLLTYDLAAGTVDRTAAATSPVVVGDLPAGPKTVEVRLPHGELVALGALRTDAPVAPVPPQHGRRWVHHGSSISQGSNAADPSDAWPVLAADLAGLDLTNLGFGGSAMLDPFVARTMRDLPADLLSVAAGINIVGGDTMRMRTFVPLLHGFLDTLRDGHPDTPLLVVTPILCPMHEDVPGPSSMDPGAFAAGRVRYTATGDPAEVARGRLTLRTVREATAEVVAVRADPHLHLVDGTSLYGEADTDQHPLPDGLHPDAATQRLVGRRFADVLSRGGLPGS</sequence>
<dbReference type="AlphaFoldDB" id="A0A941D6L9"/>
<comment type="caution">
    <text evidence="2">The sequence shown here is derived from an EMBL/GenBank/DDBJ whole genome shotgun (WGS) entry which is preliminary data.</text>
</comment>
<dbReference type="Pfam" id="PF13472">
    <property type="entry name" value="Lipase_GDSL_2"/>
    <property type="match status" value="1"/>
</dbReference>
<evidence type="ECO:0000259" key="1">
    <source>
        <dbReference type="Pfam" id="PF13472"/>
    </source>
</evidence>
<dbReference type="Gene3D" id="3.40.50.1110">
    <property type="entry name" value="SGNH hydrolase"/>
    <property type="match status" value="1"/>
</dbReference>